<dbReference type="InterPro" id="IPR002659">
    <property type="entry name" value="Glyco_trans_31"/>
</dbReference>
<comment type="caution">
    <text evidence="11">The sequence shown here is derived from an EMBL/GenBank/DDBJ whole genome shotgun (WGS) entry which is preliminary data.</text>
</comment>
<protein>
    <recommendedName>
        <fullName evidence="10">Hexosyltransferase</fullName>
        <ecNumber evidence="10">2.4.1.-</ecNumber>
    </recommendedName>
</protein>
<evidence type="ECO:0000256" key="10">
    <source>
        <dbReference type="RuleBase" id="RU363063"/>
    </source>
</evidence>
<keyword evidence="6" id="KW-0735">Signal-anchor</keyword>
<reference evidence="11 12" key="1">
    <citation type="submission" date="2023-03" db="EMBL/GenBank/DDBJ databases">
        <title>Genome insight into feeding habits of ladybird beetles.</title>
        <authorList>
            <person name="Li H.-S."/>
            <person name="Huang Y.-H."/>
            <person name="Pang H."/>
        </authorList>
    </citation>
    <scope>NUCLEOTIDE SEQUENCE [LARGE SCALE GENOMIC DNA]</scope>
    <source>
        <strain evidence="11">SYSU_2023b</strain>
        <tissue evidence="11">Whole body</tissue>
    </source>
</reference>
<evidence type="ECO:0000256" key="2">
    <source>
        <dbReference type="ARBA" id="ARBA00008661"/>
    </source>
</evidence>
<gene>
    <name evidence="11" type="ORF">WA026_018500</name>
</gene>
<keyword evidence="9" id="KW-0472">Membrane</keyword>
<dbReference type="PANTHER" id="PTHR11214">
    <property type="entry name" value="BETA-1,3-N-ACETYLGLUCOSAMINYLTRANSFERASE"/>
    <property type="match status" value="1"/>
</dbReference>
<name>A0AAW1V1D8_9CUCU</name>
<dbReference type="GO" id="GO:0016758">
    <property type="term" value="F:hexosyltransferase activity"/>
    <property type="evidence" value="ECO:0007669"/>
    <property type="project" value="InterPro"/>
</dbReference>
<keyword evidence="8 10" id="KW-0333">Golgi apparatus</keyword>
<dbReference type="GO" id="GO:0006493">
    <property type="term" value="P:protein O-linked glycosylation"/>
    <property type="evidence" value="ECO:0007669"/>
    <property type="project" value="TreeGrafter"/>
</dbReference>
<evidence type="ECO:0000313" key="11">
    <source>
        <dbReference type="EMBL" id="KAK9886851.1"/>
    </source>
</evidence>
<evidence type="ECO:0000256" key="8">
    <source>
        <dbReference type="ARBA" id="ARBA00023034"/>
    </source>
</evidence>
<comment type="subcellular location">
    <subcellularLocation>
        <location evidence="1 10">Golgi apparatus membrane</location>
        <topology evidence="1 10">Single-pass type II membrane protein</topology>
    </subcellularLocation>
</comment>
<keyword evidence="5" id="KW-0812">Transmembrane</keyword>
<evidence type="ECO:0000256" key="4">
    <source>
        <dbReference type="ARBA" id="ARBA00022679"/>
    </source>
</evidence>
<evidence type="ECO:0000256" key="5">
    <source>
        <dbReference type="ARBA" id="ARBA00022692"/>
    </source>
</evidence>
<dbReference type="GO" id="GO:0000139">
    <property type="term" value="C:Golgi membrane"/>
    <property type="evidence" value="ECO:0007669"/>
    <property type="project" value="UniProtKB-SubCell"/>
</dbReference>
<organism evidence="11 12">
    <name type="scientific">Henosepilachna vigintioctopunctata</name>
    <dbReference type="NCBI Taxonomy" id="420089"/>
    <lineage>
        <taxon>Eukaryota</taxon>
        <taxon>Metazoa</taxon>
        <taxon>Ecdysozoa</taxon>
        <taxon>Arthropoda</taxon>
        <taxon>Hexapoda</taxon>
        <taxon>Insecta</taxon>
        <taxon>Pterygota</taxon>
        <taxon>Neoptera</taxon>
        <taxon>Endopterygota</taxon>
        <taxon>Coleoptera</taxon>
        <taxon>Polyphaga</taxon>
        <taxon>Cucujiformia</taxon>
        <taxon>Coccinelloidea</taxon>
        <taxon>Coccinellidae</taxon>
        <taxon>Epilachninae</taxon>
        <taxon>Epilachnini</taxon>
        <taxon>Henosepilachna</taxon>
    </lineage>
</organism>
<evidence type="ECO:0000256" key="7">
    <source>
        <dbReference type="ARBA" id="ARBA00022989"/>
    </source>
</evidence>
<proteinExistence type="inferred from homology"/>
<evidence type="ECO:0000256" key="1">
    <source>
        <dbReference type="ARBA" id="ARBA00004323"/>
    </source>
</evidence>
<dbReference type="Gene3D" id="3.90.550.50">
    <property type="match status" value="1"/>
</dbReference>
<dbReference type="Proteomes" id="UP001431783">
    <property type="component" value="Unassembled WGS sequence"/>
</dbReference>
<accession>A0AAW1V1D8</accession>
<dbReference type="EC" id="2.4.1.-" evidence="10"/>
<keyword evidence="12" id="KW-1185">Reference proteome</keyword>
<comment type="similarity">
    <text evidence="2 10">Belongs to the glycosyltransferase 31 family.</text>
</comment>
<sequence length="225" mass="26434">MSNVKFQKMRLLWYFLALIIFLLVCATYKTIIQINPQRDPTFNQHKNVVKVNDLYTYGFNQFNSEICSDKGRSVKIFIAVMSSPENEGKRLAIRKTWGYFAFRKDVSIVFFIGTTTQNGTTDSLIKEDWIHKDLIRCKSEDKLTLKTVHMLEWIKTFCPEAEFLMKTEDNVIINVSNLLQLLSNLNSKRELSTEEKLRTWFQLEVDFISTMYLQKNICPIYIPIS</sequence>
<keyword evidence="3 10" id="KW-0328">Glycosyltransferase</keyword>
<evidence type="ECO:0000256" key="6">
    <source>
        <dbReference type="ARBA" id="ARBA00022968"/>
    </source>
</evidence>
<dbReference type="PANTHER" id="PTHR11214:SF379">
    <property type="entry name" value="HEXOSYLTRANSFERASE-RELATED"/>
    <property type="match status" value="1"/>
</dbReference>
<evidence type="ECO:0000256" key="9">
    <source>
        <dbReference type="ARBA" id="ARBA00023136"/>
    </source>
</evidence>
<evidence type="ECO:0000313" key="12">
    <source>
        <dbReference type="Proteomes" id="UP001431783"/>
    </source>
</evidence>
<dbReference type="AlphaFoldDB" id="A0AAW1V1D8"/>
<keyword evidence="7" id="KW-1133">Transmembrane helix</keyword>
<evidence type="ECO:0000256" key="3">
    <source>
        <dbReference type="ARBA" id="ARBA00022676"/>
    </source>
</evidence>
<dbReference type="Pfam" id="PF01762">
    <property type="entry name" value="Galactosyl_T"/>
    <property type="match status" value="1"/>
</dbReference>
<dbReference type="EMBL" id="JARQZJ010000102">
    <property type="protein sequence ID" value="KAK9886851.1"/>
    <property type="molecule type" value="Genomic_DNA"/>
</dbReference>
<keyword evidence="4" id="KW-0808">Transferase</keyword>